<dbReference type="Pfam" id="PF17279">
    <property type="entry name" value="DUF5344"/>
    <property type="match status" value="1"/>
</dbReference>
<dbReference type="RefSeq" id="WP_053602034.1">
    <property type="nucleotide sequence ID" value="NZ_CP012600.1"/>
</dbReference>
<evidence type="ECO:0000313" key="2">
    <source>
        <dbReference type="Proteomes" id="UP000067625"/>
    </source>
</evidence>
<reference evidence="1 2" key="2">
    <citation type="journal article" date="2016" name="Int. J. Syst. Evol. Microbiol.">
        <title>Bacillus gobiensis sp. nov., isolated from a soil sample.</title>
        <authorList>
            <person name="Liu B."/>
            <person name="Liu G.H."/>
            <person name="Cetin S."/>
            <person name="Schumann P."/>
            <person name="Pan Z.Z."/>
            <person name="Chen Q.Q."/>
        </authorList>
    </citation>
    <scope>NUCLEOTIDE SEQUENCE [LARGE SCALE GENOMIC DNA]</scope>
    <source>
        <strain evidence="1 2">FJAT-4402</strain>
    </source>
</reference>
<dbReference type="AlphaFoldDB" id="A0A0M4FNR8"/>
<evidence type="ECO:0000313" key="1">
    <source>
        <dbReference type="EMBL" id="ALC80309.1"/>
    </source>
</evidence>
<keyword evidence="2" id="KW-1185">Reference proteome</keyword>
<dbReference type="PATRIC" id="fig|1441095.3.peg.189"/>
<proteinExistence type="predicted"/>
<dbReference type="InterPro" id="IPR046318">
    <property type="entry name" value="DUF5344"/>
</dbReference>
<dbReference type="EMBL" id="CP012600">
    <property type="protein sequence ID" value="ALC80309.1"/>
    <property type="molecule type" value="Genomic_DNA"/>
</dbReference>
<gene>
    <name evidence="1" type="ORF">AM592_00850</name>
</gene>
<protein>
    <recommendedName>
        <fullName evidence="3">YwqI/YxiC family protein</fullName>
    </recommendedName>
</protein>
<sequence>MTTIQLRHKEVISKLNEINQAVEGLSLRSPSASSLGDNKLDFTAKWLEREKNIHELVSQYKEAVLKNLEDTRDNVNTLKEQDQAIK</sequence>
<dbReference type="Proteomes" id="UP000067625">
    <property type="component" value="Chromosome"/>
</dbReference>
<dbReference type="OrthoDB" id="2705701at2"/>
<dbReference type="STRING" id="1441095.AM592_00850"/>
<accession>A0A0M4FNR8</accession>
<reference evidence="2" key="1">
    <citation type="submission" date="2015-08" db="EMBL/GenBank/DDBJ databases">
        <title>Genome sequencing project for genomic taxonomy and phylogenomics of Bacillus-like bacteria.</title>
        <authorList>
            <person name="Liu B."/>
            <person name="Wang J."/>
            <person name="Zhu Y."/>
            <person name="Liu G."/>
            <person name="Chen Q."/>
            <person name="Chen Z."/>
            <person name="Lan J."/>
            <person name="Che J."/>
            <person name="Ge C."/>
            <person name="Shi H."/>
            <person name="Pan Z."/>
            <person name="Liu X."/>
        </authorList>
    </citation>
    <scope>NUCLEOTIDE SEQUENCE [LARGE SCALE GENOMIC DNA]</scope>
    <source>
        <strain evidence="2">FJAT-4402</strain>
    </source>
</reference>
<organism evidence="1 2">
    <name type="scientific">Bacillus gobiensis</name>
    <dbReference type="NCBI Taxonomy" id="1441095"/>
    <lineage>
        <taxon>Bacteria</taxon>
        <taxon>Bacillati</taxon>
        <taxon>Bacillota</taxon>
        <taxon>Bacilli</taxon>
        <taxon>Bacillales</taxon>
        <taxon>Bacillaceae</taxon>
        <taxon>Bacillus</taxon>
    </lineage>
</organism>
<evidence type="ECO:0008006" key="3">
    <source>
        <dbReference type="Google" id="ProtNLM"/>
    </source>
</evidence>
<name>A0A0M4FNR8_9BACI</name>